<keyword evidence="4" id="KW-0813">Transport</keyword>
<comment type="subcellular location">
    <subcellularLocation>
        <location evidence="1">Golgi apparatus membrane</location>
        <topology evidence="1">Single-pass type IV membrane protein</topology>
    </subcellularLocation>
</comment>
<evidence type="ECO:0000259" key="13">
    <source>
        <dbReference type="Pfam" id="PF25398"/>
    </source>
</evidence>
<evidence type="ECO:0000256" key="9">
    <source>
        <dbReference type="ARBA" id="ARBA00023136"/>
    </source>
</evidence>
<evidence type="ECO:0000256" key="5">
    <source>
        <dbReference type="ARBA" id="ARBA00022692"/>
    </source>
</evidence>
<dbReference type="InParanoid" id="A0A2R5GXT4"/>
<dbReference type="PANTHER" id="PTHR14043:SF2">
    <property type="entry name" value="HOMEOBOX PROTEIN CUT"/>
    <property type="match status" value="1"/>
</dbReference>
<feature type="compositionally biased region" description="Low complexity" evidence="11">
    <location>
        <begin position="498"/>
        <end position="513"/>
    </location>
</feature>
<evidence type="ECO:0000256" key="7">
    <source>
        <dbReference type="ARBA" id="ARBA00023034"/>
    </source>
</evidence>
<evidence type="ECO:0000313" key="15">
    <source>
        <dbReference type="Proteomes" id="UP000241890"/>
    </source>
</evidence>
<evidence type="ECO:0000256" key="4">
    <source>
        <dbReference type="ARBA" id="ARBA00022448"/>
    </source>
</evidence>
<evidence type="ECO:0000256" key="8">
    <source>
        <dbReference type="ARBA" id="ARBA00023054"/>
    </source>
</evidence>
<organism evidence="14 15">
    <name type="scientific">Hondaea fermentalgiana</name>
    <dbReference type="NCBI Taxonomy" id="2315210"/>
    <lineage>
        <taxon>Eukaryota</taxon>
        <taxon>Sar</taxon>
        <taxon>Stramenopiles</taxon>
        <taxon>Bigyra</taxon>
        <taxon>Labyrinthulomycetes</taxon>
        <taxon>Thraustochytrida</taxon>
        <taxon>Thraustochytriidae</taxon>
        <taxon>Hondaea</taxon>
    </lineage>
</organism>
<evidence type="ECO:0000256" key="11">
    <source>
        <dbReference type="SAM" id="MobiDB-lite"/>
    </source>
</evidence>
<evidence type="ECO:0000256" key="10">
    <source>
        <dbReference type="SAM" id="Coils"/>
    </source>
</evidence>
<proteinExistence type="inferred from homology"/>
<feature type="domain" description="CASP C-terminal" evidence="12">
    <location>
        <begin position="420"/>
        <end position="671"/>
    </location>
</feature>
<keyword evidence="6" id="KW-1133">Transmembrane helix</keyword>
<gene>
    <name evidence="14" type="ORF">FCC1311_094652</name>
</gene>
<evidence type="ECO:0000313" key="14">
    <source>
        <dbReference type="EMBL" id="GBG33241.1"/>
    </source>
</evidence>
<dbReference type="InterPro" id="IPR012955">
    <property type="entry name" value="CASP_C"/>
</dbReference>
<comment type="caution">
    <text evidence="14">The sequence shown here is derived from an EMBL/GenBank/DDBJ whole genome shotgun (WGS) entry which is preliminary data.</text>
</comment>
<dbReference type="EMBL" id="BEYU01000149">
    <property type="protein sequence ID" value="GBG33241.1"/>
    <property type="molecule type" value="Genomic_DNA"/>
</dbReference>
<name>A0A2R5GXT4_9STRA</name>
<feature type="region of interest" description="Disordered" evidence="11">
    <location>
        <begin position="467"/>
        <end position="520"/>
    </location>
</feature>
<dbReference type="OrthoDB" id="10257567at2759"/>
<evidence type="ECO:0000259" key="12">
    <source>
        <dbReference type="Pfam" id="PF08172"/>
    </source>
</evidence>
<dbReference type="AlphaFoldDB" id="A0A2R5GXT4"/>
<comment type="similarity">
    <text evidence="2">Belongs to the CASP family.</text>
</comment>
<dbReference type="Pfam" id="PF08172">
    <property type="entry name" value="CASP_C"/>
    <property type="match status" value="1"/>
</dbReference>
<keyword evidence="7" id="KW-0333">Golgi apparatus</keyword>
<feature type="compositionally biased region" description="Polar residues" evidence="11">
    <location>
        <begin position="468"/>
        <end position="480"/>
    </location>
</feature>
<feature type="domain" description="Cux N-terminal" evidence="13">
    <location>
        <begin position="8"/>
        <end position="126"/>
    </location>
</feature>
<evidence type="ECO:0000256" key="1">
    <source>
        <dbReference type="ARBA" id="ARBA00004409"/>
    </source>
</evidence>
<dbReference type="GO" id="GO:0000139">
    <property type="term" value="C:Golgi membrane"/>
    <property type="evidence" value="ECO:0007669"/>
    <property type="project" value="UniProtKB-SubCell"/>
</dbReference>
<evidence type="ECO:0000256" key="6">
    <source>
        <dbReference type="ARBA" id="ARBA00022989"/>
    </source>
</evidence>
<protein>
    <recommendedName>
        <fullName evidence="3">Protein CASP</fullName>
    </recommendedName>
</protein>
<dbReference type="Proteomes" id="UP000241890">
    <property type="component" value="Unassembled WGS sequence"/>
</dbReference>
<sequence>MEGGAEMSETPSATSVLEAWQAIDLGNVQLALDDQASKVAEYRETCTSSRNKLATKTREFKKREDVRKADENSVVKTAVRKLLRSYQEEVDSLTTRAKFAENCFLSMYRLIREAPDPSYALAEASHISFDAEMQTSQLKQACFEKDQEIAKLQKKLEAAKVFQSKANKNASEDADAAAAELELIRAEEAERRETIAQELDQKYQDQLAEARAKADEELANISMQLELAQNDLETQTGRVQVLEGQLQELGALRERERQSPGPDDASASAGHLSLKEENARLLRDLQAAQDEQSRLLAEITAAREEADHLRTQQQEEVNSLTQALAAKSDQLSQAREQLGAAVSREDHDRLRRKLTLIQRELYNVQDDVEDDLAGGAAPEEQPDSLEAFFVKSTRQLKEDLMTARMTIDDQRAEIRMLRETEQRLGDALKDQRDLAAKLESDLALGTSSLPTMPVKPVLDLSDMDLGSATAQSSGEMSAVQTMADDPSAAGTAGGDPQTSMSSTATASESMPAPKSQKQVQALNSMLQAVCAQRNRLRAQLQANEEELDTQRRRIQDGEQRMRSMQEDNVQLYQRIRFLQNYKVSERSTLISDGGLPSGQNADLEEGAASKSGGAHFNAQGLVKVGGLGRGVEHRYRGLYESDIDPLKAFKQQESERMYQTIPQVERANLQVHGKVTCPVFAFVI</sequence>
<dbReference type="GO" id="GO:0006891">
    <property type="term" value="P:intra-Golgi vesicle-mediated transport"/>
    <property type="evidence" value="ECO:0007669"/>
    <property type="project" value="InterPro"/>
</dbReference>
<feature type="coiled-coil region" evidence="10">
    <location>
        <begin position="271"/>
        <end position="337"/>
    </location>
</feature>
<reference evidence="14 15" key="1">
    <citation type="submission" date="2017-12" db="EMBL/GenBank/DDBJ databases">
        <title>Sequencing, de novo assembly and annotation of complete genome of a new Thraustochytrid species, strain FCC1311.</title>
        <authorList>
            <person name="Sedici K."/>
            <person name="Godart F."/>
            <person name="Aiese Cigliano R."/>
            <person name="Sanseverino W."/>
            <person name="Barakat M."/>
            <person name="Ortet P."/>
            <person name="Marechal E."/>
            <person name="Cagnac O."/>
            <person name="Amato A."/>
        </authorList>
    </citation>
    <scope>NUCLEOTIDE SEQUENCE [LARGE SCALE GENOMIC DNA]</scope>
</reference>
<keyword evidence="5" id="KW-0812">Transmembrane</keyword>
<feature type="coiled-coil region" evidence="10">
    <location>
        <begin position="526"/>
        <end position="574"/>
    </location>
</feature>
<dbReference type="PANTHER" id="PTHR14043">
    <property type="entry name" value="CCAAT DISPLACEMENT PROTEIN-RELATED"/>
    <property type="match status" value="1"/>
</dbReference>
<dbReference type="InterPro" id="IPR057476">
    <property type="entry name" value="Cux_N"/>
</dbReference>
<accession>A0A2R5GXT4</accession>
<feature type="coiled-coil region" evidence="10">
    <location>
        <begin position="167"/>
        <end position="245"/>
    </location>
</feature>
<evidence type="ECO:0000256" key="3">
    <source>
        <dbReference type="ARBA" id="ARBA00018691"/>
    </source>
</evidence>
<evidence type="ECO:0000256" key="2">
    <source>
        <dbReference type="ARBA" id="ARBA00006415"/>
    </source>
</evidence>
<keyword evidence="15" id="KW-1185">Reference proteome</keyword>
<keyword evidence="8 10" id="KW-0175">Coiled coil</keyword>
<keyword evidence="9" id="KW-0472">Membrane</keyword>
<dbReference type="Pfam" id="PF25398">
    <property type="entry name" value="CUX1_N"/>
    <property type="match status" value="1"/>
</dbReference>